<accession>A0A6D2KGD5</accession>
<dbReference type="Gene3D" id="2.120.10.80">
    <property type="entry name" value="Kelch-type beta propeller"/>
    <property type="match status" value="2"/>
</dbReference>
<dbReference type="PANTHER" id="PTHR24414">
    <property type="entry name" value="F-BOX/KELCH-REPEAT PROTEIN SKIP4"/>
    <property type="match status" value="1"/>
</dbReference>
<dbReference type="PROSITE" id="PS50181">
    <property type="entry name" value="FBOX"/>
    <property type="match status" value="1"/>
</dbReference>
<name>A0A6D2KGD5_9BRAS</name>
<dbReference type="Pfam" id="PF00646">
    <property type="entry name" value="F-box"/>
    <property type="match status" value="1"/>
</dbReference>
<dbReference type="Proteomes" id="UP000467841">
    <property type="component" value="Unassembled WGS sequence"/>
</dbReference>
<evidence type="ECO:0000259" key="1">
    <source>
        <dbReference type="PROSITE" id="PS50181"/>
    </source>
</evidence>
<comment type="caution">
    <text evidence="2">The sequence shown here is derived from an EMBL/GenBank/DDBJ whole genome shotgun (WGS) entry which is preliminary data.</text>
</comment>
<feature type="domain" description="F-box" evidence="1">
    <location>
        <begin position="12"/>
        <end position="58"/>
    </location>
</feature>
<keyword evidence="3" id="KW-1185">Reference proteome</keyword>
<reference evidence="2" key="1">
    <citation type="submission" date="2020-01" db="EMBL/GenBank/DDBJ databases">
        <authorList>
            <person name="Mishra B."/>
        </authorList>
    </citation>
    <scope>NUCLEOTIDE SEQUENCE [LARGE SCALE GENOMIC DNA]</scope>
</reference>
<protein>
    <recommendedName>
        <fullName evidence="1">F-box domain-containing protein</fullName>
    </recommendedName>
</protein>
<dbReference type="SUPFAM" id="SSF117281">
    <property type="entry name" value="Kelch motif"/>
    <property type="match status" value="2"/>
</dbReference>
<dbReference type="PANTHER" id="PTHR24414:SF135">
    <property type="entry name" value="F-BOX DOMAIN-CONTAINING PROTEIN"/>
    <property type="match status" value="1"/>
</dbReference>
<evidence type="ECO:0000313" key="3">
    <source>
        <dbReference type="Proteomes" id="UP000467841"/>
    </source>
</evidence>
<dbReference type="InterPro" id="IPR057499">
    <property type="entry name" value="Kelch_FKB95"/>
</dbReference>
<dbReference type="AlphaFoldDB" id="A0A6D2KGD5"/>
<dbReference type="CDD" id="cd22152">
    <property type="entry name" value="F-box_AtAFR-like"/>
    <property type="match status" value="1"/>
</dbReference>
<dbReference type="OrthoDB" id="68328at2759"/>
<organism evidence="2 3">
    <name type="scientific">Microthlaspi erraticum</name>
    <dbReference type="NCBI Taxonomy" id="1685480"/>
    <lineage>
        <taxon>Eukaryota</taxon>
        <taxon>Viridiplantae</taxon>
        <taxon>Streptophyta</taxon>
        <taxon>Embryophyta</taxon>
        <taxon>Tracheophyta</taxon>
        <taxon>Spermatophyta</taxon>
        <taxon>Magnoliopsida</taxon>
        <taxon>eudicotyledons</taxon>
        <taxon>Gunneridae</taxon>
        <taxon>Pentapetalae</taxon>
        <taxon>rosids</taxon>
        <taxon>malvids</taxon>
        <taxon>Brassicales</taxon>
        <taxon>Brassicaceae</taxon>
        <taxon>Coluteocarpeae</taxon>
        <taxon>Microthlaspi</taxon>
    </lineage>
</organism>
<dbReference type="EMBL" id="CACVBM020001496">
    <property type="protein sequence ID" value="CAA7052190.1"/>
    <property type="molecule type" value="Genomic_DNA"/>
</dbReference>
<proteinExistence type="predicted"/>
<sequence length="719" mass="81680">MSTGNMAEREQTCLIKSLPDEILVDIIARSPICYHTAISVVSRRFRSLVASPELYQVRRSLFDFNEPCLYFVLENIENSENRVYILRRKPDGGRRLVLIPSLPALPREASFVAVDSKIHVFGGFNHHGKTSSALSIDCRPRCHTVQPLPSMPVPVASSVAGIIDEKIYVFGDTNYNSQVMVVFNTETQTWEEQPRVIEPDFKLGHDLYGCVVMDKKMCMRHYRGSFVYEPKENKLKEEIDLTWRKWESGCGIDDECYYYDGDDNKLMAYDIKESDWREVIGVEKLLEEARRSLRYAYTVSYGERQGDDIWGKVEWCDVVFAGNFYVIESLAAMGLSDMSVDLEMASELIKAKKEQKTTSLFTSLPDNVSTRFRSLVASPAMYAARQLLGCNKKQYCLYVVLQDMYIETSNKRLYILRRKPNGDRRLVLVPSLPVLLDKGSFVAVGSMIHVFSGVYQRAWTCIGGVNRYVRASKALSIDCGYHTVQDLPSMPVPMASSVAGVIDGKIYVVGYTNDNKVMVSVFNTERQVWEPEMIEPDMELGHGLVECVVMDDKMHVRGCLGSFVYEPKENKWEKDENLSSNKYWKNACVVGDVLYYYDRVENMLKVYDPKLRNWGVVKGVEELLAEARLSTGRACAVSYGEKLILFFTKQVSRIKELWCAEITLGERQGDDIWGKIEWCNVGPTGLTAAVAVAGVCGCGSLRKREFAIKSCLYDWYSNS</sequence>
<dbReference type="Pfam" id="PF25210">
    <property type="entry name" value="Kelch_FKB95"/>
    <property type="match status" value="2"/>
</dbReference>
<dbReference type="InterPro" id="IPR015915">
    <property type="entry name" value="Kelch-typ_b-propeller"/>
</dbReference>
<dbReference type="SUPFAM" id="SSF81383">
    <property type="entry name" value="F-box domain"/>
    <property type="match status" value="1"/>
</dbReference>
<evidence type="ECO:0000313" key="2">
    <source>
        <dbReference type="EMBL" id="CAA7052190.1"/>
    </source>
</evidence>
<gene>
    <name evidence="2" type="ORF">MERR_LOCUS39425</name>
</gene>
<dbReference type="InterPro" id="IPR050354">
    <property type="entry name" value="F-box/kelch-repeat_ARATH"/>
</dbReference>
<dbReference type="InterPro" id="IPR036047">
    <property type="entry name" value="F-box-like_dom_sf"/>
</dbReference>
<dbReference type="InterPro" id="IPR001810">
    <property type="entry name" value="F-box_dom"/>
</dbReference>
<dbReference type="SMART" id="SM00256">
    <property type="entry name" value="FBOX"/>
    <property type="match status" value="1"/>
</dbReference>